<feature type="compositionally biased region" description="Polar residues" evidence="1">
    <location>
        <begin position="1"/>
        <end position="18"/>
    </location>
</feature>
<keyword evidence="3" id="KW-1185">Reference proteome</keyword>
<dbReference type="AlphaFoldDB" id="A0A0E0DCY8"/>
<dbReference type="Gramene" id="OMERI04G08270.2">
    <property type="protein sequence ID" value="OMERI04G08270.2"/>
    <property type="gene ID" value="OMERI04G08270"/>
</dbReference>
<reference evidence="2" key="2">
    <citation type="submission" date="2018-05" db="EMBL/GenBank/DDBJ databases">
        <title>OmerRS3 (Oryza meridionalis Reference Sequence Version 3).</title>
        <authorList>
            <person name="Zhang J."/>
            <person name="Kudrna D."/>
            <person name="Lee S."/>
            <person name="Talag J."/>
            <person name="Welchert J."/>
            <person name="Wing R.A."/>
        </authorList>
    </citation>
    <scope>NUCLEOTIDE SEQUENCE [LARGE SCALE GENOMIC DNA]</scope>
    <source>
        <strain evidence="2">cv. OR44</strain>
    </source>
</reference>
<evidence type="ECO:0000256" key="1">
    <source>
        <dbReference type="SAM" id="MobiDB-lite"/>
    </source>
</evidence>
<reference evidence="2" key="1">
    <citation type="submission" date="2015-04" db="UniProtKB">
        <authorList>
            <consortium name="EnsemblPlants"/>
        </authorList>
    </citation>
    <scope>IDENTIFICATION</scope>
</reference>
<feature type="region of interest" description="Disordered" evidence="1">
    <location>
        <begin position="1"/>
        <end position="21"/>
    </location>
</feature>
<sequence length="89" mass="10007">MLNTDDSPLCSSRRSQSKGCKGAMVDEAVRKVDVVDVAKIEEPMMLSRAVGHAWGAVEWSWMHGRASWTKVREDALETMTVTRSRQSLR</sequence>
<organism evidence="2">
    <name type="scientific">Oryza meridionalis</name>
    <dbReference type="NCBI Taxonomy" id="40149"/>
    <lineage>
        <taxon>Eukaryota</taxon>
        <taxon>Viridiplantae</taxon>
        <taxon>Streptophyta</taxon>
        <taxon>Embryophyta</taxon>
        <taxon>Tracheophyta</taxon>
        <taxon>Spermatophyta</taxon>
        <taxon>Magnoliopsida</taxon>
        <taxon>Liliopsida</taxon>
        <taxon>Poales</taxon>
        <taxon>Poaceae</taxon>
        <taxon>BOP clade</taxon>
        <taxon>Oryzoideae</taxon>
        <taxon>Oryzeae</taxon>
        <taxon>Oryzinae</taxon>
        <taxon>Oryza</taxon>
    </lineage>
</organism>
<evidence type="ECO:0000313" key="3">
    <source>
        <dbReference type="Proteomes" id="UP000008021"/>
    </source>
</evidence>
<dbReference type="EnsemblPlants" id="OMERI04G08270.2">
    <property type="protein sequence ID" value="OMERI04G08270.2"/>
    <property type="gene ID" value="OMERI04G08270"/>
</dbReference>
<evidence type="ECO:0000313" key="2">
    <source>
        <dbReference type="EnsemblPlants" id="OMERI04G08270.2"/>
    </source>
</evidence>
<protein>
    <submittedName>
        <fullName evidence="2">Uncharacterized protein</fullName>
    </submittedName>
</protein>
<dbReference type="Proteomes" id="UP000008021">
    <property type="component" value="Chromosome 4"/>
</dbReference>
<dbReference type="HOGENOM" id="CLU_189447_0_0_1"/>
<name>A0A0E0DCY8_9ORYZ</name>
<proteinExistence type="predicted"/>
<accession>A0A0E0DCY8</accession>